<gene>
    <name evidence="1" type="ORF">XELAEV_18020236mg</name>
</gene>
<proteinExistence type="predicted"/>
<evidence type="ECO:0000313" key="1">
    <source>
        <dbReference type="EMBL" id="OCT86551.1"/>
    </source>
</evidence>
<dbReference type="Proteomes" id="UP000694892">
    <property type="component" value="Chromosome 3S"/>
</dbReference>
<accession>A0A974HQV4</accession>
<reference evidence="2" key="1">
    <citation type="journal article" date="2016" name="Nature">
        <title>Genome evolution in the allotetraploid frog Xenopus laevis.</title>
        <authorList>
            <person name="Session A.M."/>
            <person name="Uno Y."/>
            <person name="Kwon T."/>
            <person name="Chapman J.A."/>
            <person name="Toyoda A."/>
            <person name="Takahashi S."/>
            <person name="Fukui A."/>
            <person name="Hikosaka A."/>
            <person name="Suzuki A."/>
            <person name="Kondo M."/>
            <person name="van Heeringen S.J."/>
            <person name="Quigley I."/>
            <person name="Heinz S."/>
            <person name="Ogino H."/>
            <person name="Ochi H."/>
            <person name="Hellsten U."/>
            <person name="Lyons J.B."/>
            <person name="Simakov O."/>
            <person name="Putnam N."/>
            <person name="Stites J."/>
            <person name="Kuroki Y."/>
            <person name="Tanaka T."/>
            <person name="Michiue T."/>
            <person name="Watanabe M."/>
            <person name="Bogdanovic O."/>
            <person name="Lister R."/>
            <person name="Georgiou G."/>
            <person name="Paranjpe S.S."/>
            <person name="van Kruijsbergen I."/>
            <person name="Shu S."/>
            <person name="Carlson J."/>
            <person name="Kinoshita T."/>
            <person name="Ohta Y."/>
            <person name="Mawaribuchi S."/>
            <person name="Jenkins J."/>
            <person name="Grimwood J."/>
            <person name="Schmutz J."/>
            <person name="Mitros T."/>
            <person name="Mozaffari S.V."/>
            <person name="Suzuki Y."/>
            <person name="Haramoto Y."/>
            <person name="Yamamoto T.S."/>
            <person name="Takagi C."/>
            <person name="Heald R."/>
            <person name="Miller K."/>
            <person name="Haudenschild C."/>
            <person name="Kitzman J."/>
            <person name="Nakayama T."/>
            <person name="Izutsu Y."/>
            <person name="Robert J."/>
            <person name="Fortriede J."/>
            <person name="Burns K."/>
            <person name="Lotay V."/>
            <person name="Karimi K."/>
            <person name="Yasuoka Y."/>
            <person name="Dichmann D.S."/>
            <person name="Flajnik M.F."/>
            <person name="Houston D.W."/>
            <person name="Shendure J."/>
            <person name="DuPasquier L."/>
            <person name="Vize P.D."/>
            <person name="Zorn A.M."/>
            <person name="Ito M."/>
            <person name="Marcotte E.M."/>
            <person name="Wallingford J.B."/>
            <person name="Ito Y."/>
            <person name="Asashima M."/>
            <person name="Ueno N."/>
            <person name="Matsuda Y."/>
            <person name="Veenstra G.J."/>
            <person name="Fujiyama A."/>
            <person name="Harland R.M."/>
            <person name="Taira M."/>
            <person name="Rokhsar D.S."/>
        </authorList>
    </citation>
    <scope>NUCLEOTIDE SEQUENCE [LARGE SCALE GENOMIC DNA]</scope>
    <source>
        <strain evidence="2">J</strain>
    </source>
</reference>
<sequence length="73" mass="8495">METIHMNVRTLCPLTQLYNSSINDTHTSSSYIQIFVRFRHKQHDTIETGYDIIKPINREGDYITLCKTSPPPL</sequence>
<dbReference type="EMBL" id="CM004471">
    <property type="protein sequence ID" value="OCT86551.1"/>
    <property type="molecule type" value="Genomic_DNA"/>
</dbReference>
<organism evidence="1 2">
    <name type="scientific">Xenopus laevis</name>
    <name type="common">African clawed frog</name>
    <dbReference type="NCBI Taxonomy" id="8355"/>
    <lineage>
        <taxon>Eukaryota</taxon>
        <taxon>Metazoa</taxon>
        <taxon>Chordata</taxon>
        <taxon>Craniata</taxon>
        <taxon>Vertebrata</taxon>
        <taxon>Euteleostomi</taxon>
        <taxon>Amphibia</taxon>
        <taxon>Batrachia</taxon>
        <taxon>Anura</taxon>
        <taxon>Pipoidea</taxon>
        <taxon>Pipidae</taxon>
        <taxon>Xenopodinae</taxon>
        <taxon>Xenopus</taxon>
        <taxon>Xenopus</taxon>
    </lineage>
</organism>
<name>A0A974HQV4_XENLA</name>
<protein>
    <submittedName>
        <fullName evidence="1">Uncharacterized protein</fullName>
    </submittedName>
</protein>
<evidence type="ECO:0000313" key="2">
    <source>
        <dbReference type="Proteomes" id="UP000694892"/>
    </source>
</evidence>
<dbReference type="AlphaFoldDB" id="A0A974HQV4"/>